<feature type="repeat" description="ANK" evidence="2">
    <location>
        <begin position="943"/>
        <end position="975"/>
    </location>
</feature>
<dbReference type="PROSITE" id="PS50088">
    <property type="entry name" value="ANK_REPEAT"/>
    <property type="match status" value="4"/>
</dbReference>
<protein>
    <recommendedName>
        <fullName evidence="3">NACHT domain-containing protein</fullName>
    </recommendedName>
</protein>
<dbReference type="PROSITE" id="PS50297">
    <property type="entry name" value="ANK_REP_REGION"/>
    <property type="match status" value="4"/>
</dbReference>
<keyword evidence="1" id="KW-0677">Repeat</keyword>
<dbReference type="InterPro" id="IPR036770">
    <property type="entry name" value="Ankyrin_rpt-contain_sf"/>
</dbReference>
<evidence type="ECO:0000313" key="4">
    <source>
        <dbReference type="EMBL" id="KAK8142296.1"/>
    </source>
</evidence>
<dbReference type="InterPro" id="IPR035994">
    <property type="entry name" value="Nucleoside_phosphorylase_sf"/>
</dbReference>
<dbReference type="InterPro" id="IPR007111">
    <property type="entry name" value="NACHT_NTPase"/>
</dbReference>
<dbReference type="InterPro" id="IPR056884">
    <property type="entry name" value="NPHP3-like_N"/>
</dbReference>
<feature type="repeat" description="ANK" evidence="2">
    <location>
        <begin position="1044"/>
        <end position="1076"/>
    </location>
</feature>
<reference evidence="4 5" key="1">
    <citation type="submission" date="2020-02" db="EMBL/GenBank/DDBJ databases">
        <title>Comparative genomics of the hypocrealean fungal genus Beauvera.</title>
        <authorList>
            <person name="Showalter D.N."/>
            <person name="Bushley K.E."/>
            <person name="Rehner S.A."/>
        </authorList>
    </citation>
    <scope>NUCLEOTIDE SEQUENCE [LARGE SCALE GENOMIC DNA]</scope>
    <source>
        <strain evidence="4 5">ARSEF4384</strain>
    </source>
</reference>
<evidence type="ECO:0000313" key="5">
    <source>
        <dbReference type="Proteomes" id="UP001397290"/>
    </source>
</evidence>
<proteinExistence type="predicted"/>
<dbReference type="Gene3D" id="3.40.50.300">
    <property type="entry name" value="P-loop containing nucleotide triphosphate hydrolases"/>
    <property type="match status" value="1"/>
</dbReference>
<organism evidence="4 5">
    <name type="scientific">Beauveria asiatica</name>
    <dbReference type="NCBI Taxonomy" id="1069075"/>
    <lineage>
        <taxon>Eukaryota</taxon>
        <taxon>Fungi</taxon>
        <taxon>Dikarya</taxon>
        <taxon>Ascomycota</taxon>
        <taxon>Pezizomycotina</taxon>
        <taxon>Sordariomycetes</taxon>
        <taxon>Hypocreomycetidae</taxon>
        <taxon>Hypocreales</taxon>
        <taxon>Cordycipitaceae</taxon>
        <taxon>Beauveria</taxon>
    </lineage>
</organism>
<dbReference type="EMBL" id="JAAHCF010000708">
    <property type="protein sequence ID" value="KAK8142296.1"/>
    <property type="molecule type" value="Genomic_DNA"/>
</dbReference>
<dbReference type="SMART" id="SM00248">
    <property type="entry name" value="ANK"/>
    <property type="match status" value="6"/>
</dbReference>
<dbReference type="PROSITE" id="PS50837">
    <property type="entry name" value="NACHT"/>
    <property type="match status" value="1"/>
</dbReference>
<dbReference type="SUPFAM" id="SSF52540">
    <property type="entry name" value="P-loop containing nucleoside triphosphate hydrolases"/>
    <property type="match status" value="1"/>
</dbReference>
<dbReference type="AlphaFoldDB" id="A0AAW0RK20"/>
<dbReference type="Gene3D" id="1.25.40.20">
    <property type="entry name" value="Ankyrin repeat-containing domain"/>
    <property type="match status" value="2"/>
</dbReference>
<dbReference type="InterPro" id="IPR053137">
    <property type="entry name" value="NLR-like"/>
</dbReference>
<dbReference type="SUPFAM" id="SSF53167">
    <property type="entry name" value="Purine and uridine phosphorylases"/>
    <property type="match status" value="1"/>
</dbReference>
<evidence type="ECO:0000256" key="2">
    <source>
        <dbReference type="PROSITE-ProRule" id="PRU00023"/>
    </source>
</evidence>
<keyword evidence="5" id="KW-1185">Reference proteome</keyword>
<dbReference type="PANTHER" id="PTHR46082">
    <property type="entry name" value="ATP/GTP-BINDING PROTEIN-RELATED"/>
    <property type="match status" value="1"/>
</dbReference>
<feature type="repeat" description="ANK" evidence="2">
    <location>
        <begin position="1080"/>
        <end position="1109"/>
    </location>
</feature>
<dbReference type="Pfam" id="PF00023">
    <property type="entry name" value="Ank"/>
    <property type="match status" value="1"/>
</dbReference>
<dbReference type="InterPro" id="IPR002110">
    <property type="entry name" value="Ankyrin_rpt"/>
</dbReference>
<name>A0AAW0RK20_9HYPO</name>
<dbReference type="GO" id="GO:0009116">
    <property type="term" value="P:nucleoside metabolic process"/>
    <property type="evidence" value="ECO:0007669"/>
    <property type="project" value="InterPro"/>
</dbReference>
<feature type="repeat" description="ANK" evidence="2">
    <location>
        <begin position="877"/>
        <end position="909"/>
    </location>
</feature>
<dbReference type="SUPFAM" id="SSF48403">
    <property type="entry name" value="Ankyrin repeat"/>
    <property type="match status" value="1"/>
</dbReference>
<dbReference type="InterPro" id="IPR027417">
    <property type="entry name" value="P-loop_NTPase"/>
</dbReference>
<evidence type="ECO:0000259" key="3">
    <source>
        <dbReference type="PROSITE" id="PS50837"/>
    </source>
</evidence>
<comment type="caution">
    <text evidence="4">The sequence shown here is derived from an EMBL/GenBank/DDBJ whole genome shotgun (WGS) entry which is preliminary data.</text>
</comment>
<keyword evidence="2" id="KW-0040">ANK repeat</keyword>
<dbReference type="Pfam" id="PF24883">
    <property type="entry name" value="NPHP3_N"/>
    <property type="match status" value="1"/>
</dbReference>
<dbReference type="Gene3D" id="3.40.50.1580">
    <property type="entry name" value="Nucleoside phosphorylase domain"/>
    <property type="match status" value="1"/>
</dbReference>
<dbReference type="GO" id="GO:0003824">
    <property type="term" value="F:catalytic activity"/>
    <property type="evidence" value="ECO:0007669"/>
    <property type="project" value="InterPro"/>
</dbReference>
<gene>
    <name evidence="4" type="ORF">G3M48_009016</name>
</gene>
<feature type="domain" description="NACHT" evidence="3">
    <location>
        <begin position="415"/>
        <end position="558"/>
    </location>
</feature>
<sequence>MASRKALDSPDAYVVAWIAALPIERASAEAMLDEEHAVPTGFTRNQNDGNVYTWGCIGEHNIVIASLPAGVYGTTSAATTASSLLASLPSIRIGLLVGIGGGITRPDGDHDIRLGDVVVSQPDGATGGVCQYDLIKAKSGDIRELKSFLGRPPTVLLHALASIQAEHERKDSKIPFFLQEMLNKNPKMGRKSRKNPGYCHQGFDNDRFFKAPSSHVPGPDCRGCDAADELHRDPRDTTDPDIHYGIIASGNTLIKDAATRDRILTDVGEDCICFEMEAAGLMNHFPCLVIRGICDYADSHKNDQWQRYASATAAAYAKELLAYVPAADVQETKKASEVLRLVQQQIDGVQRTTIATKAATETVKSYLRADQIKSWLRPPDPSTNANHARTLRHEGTGTWLLDHMAFQSWLSGSCRHLWLHGLAGCGKTVLSATVLDHLGKGSNRLVLSFFFDFSDGTKHTVDGMLRSLSFQLYQSGLASAGLLDASFQAHHNGRDQPATSTLEDVVLKMLAIHKKGYIVLDALDESASWGEVLQWMENVVSRPELGNVQLLCTSRPESEFSRRIPRLFRNKNCLPLDKQAVDADIRSWVTAQLSQRPDFLEKPLSHHLLERIRREVGDRADGMFRWAFCQLDTLARCRHEAAMETALASLPMTLSETYRRMIENIPSELAHDGIRLLQFLVHSEWPLELSEAKEIIATQIEIESPGFDIKRRLFCETDVLDYCPGLVTVVDAAHKELHLAHFSVKEYLLGEDQFNMTAASISITKTYLTYLTDIIPSHGEVQLEERRRDFPMAMRAAAVWTRYAVLAQDSEAIVRATTRFLKEEAPFQRWARLCELWSDHSSPPQGSGLYYACLFGLLATARDLIANGESVSTQGGQFGNALQAASYEGYRDIIQLLLEKGANINAQGGRYGNALQAASHRGYRDTIQPLLEKEANINTQGGSYNNAIQAASHGGYREIVQLLLEKGADINAQGGIYGNALQAASCAYHKEIGQLHLDRGADINAHGDGGYHSNSLQDASRICHKEIVELLLDKGVDVNTQGGYYGNALQAASIAGHQEIVQLLLNKGADVNAQGGVYGNALQAASVAGYQEIVQLLLNKGADVNAQGGVYGKALQAASFEGHQEIVQLLNLALGTLSIAHDQICVLMPAAADTVSPPFVCADGRKGTNIRPHSWRAAVANADKVSLELNICVYASSSYKIAS</sequence>
<dbReference type="PANTHER" id="PTHR46082:SF11">
    <property type="entry name" value="AAA+ ATPASE DOMAIN-CONTAINING PROTEIN-RELATED"/>
    <property type="match status" value="1"/>
</dbReference>
<evidence type="ECO:0000256" key="1">
    <source>
        <dbReference type="ARBA" id="ARBA00022737"/>
    </source>
</evidence>
<accession>A0AAW0RK20</accession>
<dbReference type="Proteomes" id="UP001397290">
    <property type="component" value="Unassembled WGS sequence"/>
</dbReference>
<dbReference type="Pfam" id="PF12796">
    <property type="entry name" value="Ank_2"/>
    <property type="match status" value="2"/>
</dbReference>